<evidence type="ECO:0000313" key="6">
    <source>
        <dbReference type="Proteomes" id="UP000317835"/>
    </source>
</evidence>
<dbReference type="KEGG" id="tpla:ElP_10080"/>
<evidence type="ECO:0000313" key="2">
    <source>
        <dbReference type="EMBL" id="QDV34150.1"/>
    </source>
</evidence>
<dbReference type="AlphaFoldDB" id="A0A518GZY5"/>
<evidence type="ECO:0000313" key="3">
    <source>
        <dbReference type="EMBL" id="QDV34407.1"/>
    </source>
</evidence>
<dbReference type="NCBIfam" id="NF033572">
    <property type="entry name" value="transpos_ISKra4"/>
    <property type="match status" value="1"/>
</dbReference>
<dbReference type="EMBL" id="CP036426">
    <property type="protein sequence ID" value="QDV34407.1"/>
    <property type="molecule type" value="Genomic_DNA"/>
</dbReference>
<gene>
    <name evidence="1" type="ORF">ElP_10080</name>
    <name evidence="2" type="ORF">ElP_20330</name>
    <name evidence="3" type="ORF">ElP_22930</name>
    <name evidence="4" type="ORF">ElP_23550</name>
    <name evidence="5" type="ORF">ElP_45220</name>
</gene>
<proteinExistence type="predicted"/>
<organism evidence="2 6">
    <name type="scientific">Tautonia plasticadhaerens</name>
    <dbReference type="NCBI Taxonomy" id="2527974"/>
    <lineage>
        <taxon>Bacteria</taxon>
        <taxon>Pseudomonadati</taxon>
        <taxon>Planctomycetota</taxon>
        <taxon>Planctomycetia</taxon>
        <taxon>Isosphaerales</taxon>
        <taxon>Isosphaeraceae</taxon>
        <taxon>Tautonia</taxon>
    </lineage>
</organism>
<reference evidence="2 6" key="1">
    <citation type="submission" date="2019-02" db="EMBL/GenBank/DDBJ databases">
        <title>Deep-cultivation of Planctomycetes and their phenomic and genomic characterization uncovers novel biology.</title>
        <authorList>
            <person name="Wiegand S."/>
            <person name="Jogler M."/>
            <person name="Boedeker C."/>
            <person name="Pinto D."/>
            <person name="Vollmers J."/>
            <person name="Rivas-Marin E."/>
            <person name="Kohn T."/>
            <person name="Peeters S.H."/>
            <person name="Heuer A."/>
            <person name="Rast P."/>
            <person name="Oberbeckmann S."/>
            <person name="Bunk B."/>
            <person name="Jeske O."/>
            <person name="Meyerdierks A."/>
            <person name="Storesund J.E."/>
            <person name="Kallscheuer N."/>
            <person name="Luecker S."/>
            <person name="Lage O.M."/>
            <person name="Pohl T."/>
            <person name="Merkel B.J."/>
            <person name="Hornburger P."/>
            <person name="Mueller R.-W."/>
            <person name="Bruemmer F."/>
            <person name="Labrenz M."/>
            <person name="Spormann A.M."/>
            <person name="Op den Camp H."/>
            <person name="Overmann J."/>
            <person name="Amann R."/>
            <person name="Jetten M.S.M."/>
            <person name="Mascher T."/>
            <person name="Medema M.H."/>
            <person name="Devos D.P."/>
            <person name="Kaster A.-K."/>
            <person name="Ovreas L."/>
            <person name="Rohde M."/>
            <person name="Galperin M.Y."/>
            <person name="Jogler C."/>
        </authorList>
    </citation>
    <scope>NUCLEOTIDE SEQUENCE [LARGE SCALE GENOMIC DNA]</scope>
    <source>
        <strain evidence="2 6">ElP</strain>
    </source>
</reference>
<name>A0A518GZY5_9BACT</name>
<protein>
    <recommendedName>
        <fullName evidence="7">ISKra4 family transposase</fullName>
    </recommendedName>
</protein>
<sequence length="373" mass="39850">MGHRPRRVVSLLGAVRVTRAYYHCPHCHGGFAPGDAVMRVPEAALTPAAYEVACLAGALSAFAEAAEVTLPKMAGLRLAESTVERAAEAAGAEVGRRLAAGEVFGGARAWHWHKDAEGKTCAYVAADATGVGQQGEGGSSAEGRMATVAMVYNPVPEVSARRARPDGPPPRFRARYVAGLCGVAPLGEPLRRQAAQVGMDRAERWIALTDGGSGLEGWARANFGRVEAVILDFYHAAEYLGGLARALFPGDDEAREGWLGDWCHRLKYEGGPTVLEALRGLEVRGHAAKEARAEVVRYFTNQAHRMDYPGYVAKGWAIGSGPVEAACKTVIGQRMKGSGMRWGADGADALSHLRALFKSGDRQWDAFWCPTPN</sequence>
<accession>A0A518GZY5</accession>
<dbReference type="Proteomes" id="UP000317835">
    <property type="component" value="Chromosome"/>
</dbReference>
<evidence type="ECO:0000313" key="5">
    <source>
        <dbReference type="EMBL" id="QDV36594.1"/>
    </source>
</evidence>
<evidence type="ECO:0000313" key="1">
    <source>
        <dbReference type="EMBL" id="QDV33166.1"/>
    </source>
</evidence>
<dbReference type="KEGG" id="tpla:ElP_45220"/>
<dbReference type="KEGG" id="tpla:ElP_23550"/>
<dbReference type="EMBL" id="CP036426">
    <property type="protein sequence ID" value="QDV34466.1"/>
    <property type="molecule type" value="Genomic_DNA"/>
</dbReference>
<evidence type="ECO:0000313" key="4">
    <source>
        <dbReference type="EMBL" id="QDV34466.1"/>
    </source>
</evidence>
<keyword evidence="6" id="KW-1185">Reference proteome</keyword>
<dbReference type="EMBL" id="CP036426">
    <property type="protein sequence ID" value="QDV34150.1"/>
    <property type="molecule type" value="Genomic_DNA"/>
</dbReference>
<dbReference type="KEGG" id="tpla:ElP_20330"/>
<evidence type="ECO:0008006" key="7">
    <source>
        <dbReference type="Google" id="ProtNLM"/>
    </source>
</evidence>
<dbReference type="EMBL" id="CP036426">
    <property type="protein sequence ID" value="QDV33166.1"/>
    <property type="molecule type" value="Genomic_DNA"/>
</dbReference>
<dbReference type="KEGG" id="tpla:ElP_22930"/>
<dbReference type="EMBL" id="CP036426">
    <property type="protein sequence ID" value="QDV36594.1"/>
    <property type="molecule type" value="Genomic_DNA"/>
</dbReference>